<evidence type="ECO:0000313" key="3">
    <source>
        <dbReference type="EMBL" id="JAS27379.1"/>
    </source>
</evidence>
<dbReference type="SUPFAM" id="SSF82199">
    <property type="entry name" value="SET domain"/>
    <property type="match status" value="1"/>
</dbReference>
<proteinExistence type="predicted"/>
<dbReference type="GO" id="GO:0016279">
    <property type="term" value="F:protein-lysine N-methyltransferase activity"/>
    <property type="evidence" value="ECO:0007669"/>
    <property type="project" value="InterPro"/>
</dbReference>
<dbReference type="AlphaFoldDB" id="A0A1B6DVF1"/>
<gene>
    <name evidence="2" type="ORF">g.36935</name>
    <name evidence="3" type="ORF">g.36936</name>
    <name evidence="5" type="ORF">g.36937</name>
    <name evidence="4" type="ORF">g.36938</name>
</gene>
<dbReference type="InterPro" id="IPR044429">
    <property type="entry name" value="SETD4_SET"/>
</dbReference>
<dbReference type="PANTHER" id="PTHR13271:SF151">
    <property type="entry name" value="SET DOMAIN-CONTAINING PROTEIN 4"/>
    <property type="match status" value="1"/>
</dbReference>
<evidence type="ECO:0000313" key="4">
    <source>
        <dbReference type="EMBL" id="JAS29654.1"/>
    </source>
</evidence>
<dbReference type="Pfam" id="PF00856">
    <property type="entry name" value="SET"/>
    <property type="match status" value="1"/>
</dbReference>
<evidence type="ECO:0000313" key="2">
    <source>
        <dbReference type="EMBL" id="JAS16868.1"/>
    </source>
</evidence>
<dbReference type="EMBL" id="GEDC01007602">
    <property type="protein sequence ID" value="JAS29696.1"/>
    <property type="molecule type" value="Transcribed_RNA"/>
</dbReference>
<accession>A0A1B6DVF1</accession>
<name>A0A1B6DVF1_9HEMI</name>
<evidence type="ECO:0000313" key="5">
    <source>
        <dbReference type="EMBL" id="JAS29696.1"/>
    </source>
</evidence>
<dbReference type="InterPro" id="IPR050600">
    <property type="entry name" value="SETD3_SETD6_MTase"/>
</dbReference>
<dbReference type="InterPro" id="IPR046341">
    <property type="entry name" value="SET_dom_sf"/>
</dbReference>
<dbReference type="EMBL" id="GEDC01009919">
    <property type="protein sequence ID" value="JAS27379.1"/>
    <property type="molecule type" value="Transcribed_RNA"/>
</dbReference>
<dbReference type="EMBL" id="GEDC01007644">
    <property type="protein sequence ID" value="JAS29654.1"/>
    <property type="molecule type" value="Transcribed_RNA"/>
</dbReference>
<dbReference type="InterPro" id="IPR001214">
    <property type="entry name" value="SET_dom"/>
</dbReference>
<organism evidence="4">
    <name type="scientific">Clastoptera arizonana</name>
    <name type="common">Arizona spittle bug</name>
    <dbReference type="NCBI Taxonomy" id="38151"/>
    <lineage>
        <taxon>Eukaryota</taxon>
        <taxon>Metazoa</taxon>
        <taxon>Ecdysozoa</taxon>
        <taxon>Arthropoda</taxon>
        <taxon>Hexapoda</taxon>
        <taxon>Insecta</taxon>
        <taxon>Pterygota</taxon>
        <taxon>Neoptera</taxon>
        <taxon>Paraneoptera</taxon>
        <taxon>Hemiptera</taxon>
        <taxon>Auchenorrhyncha</taxon>
        <taxon>Cercopoidea</taxon>
        <taxon>Clastopteridae</taxon>
        <taxon>Clastoptera</taxon>
    </lineage>
</organism>
<dbReference type="CDD" id="cd19177">
    <property type="entry name" value="SET_SETD4"/>
    <property type="match status" value="1"/>
</dbReference>
<dbReference type="PROSITE" id="PS50280">
    <property type="entry name" value="SET"/>
    <property type="match status" value="1"/>
</dbReference>
<reference evidence="4" key="1">
    <citation type="submission" date="2015-12" db="EMBL/GenBank/DDBJ databases">
        <title>De novo transcriptome assembly of four potential Pierce s Disease insect vectors from Arizona vineyards.</title>
        <authorList>
            <person name="Tassone E.E."/>
        </authorList>
    </citation>
    <scope>NUCLEOTIDE SEQUENCE</scope>
</reference>
<feature type="domain" description="SET" evidence="1">
    <location>
        <begin position="46"/>
        <end position="275"/>
    </location>
</feature>
<dbReference type="EMBL" id="GEDC01020430">
    <property type="protein sequence ID" value="JAS16868.1"/>
    <property type="molecule type" value="Transcribed_RNA"/>
</dbReference>
<sequence length="447" mass="51987">MGRTLRQRKRKKQLCQISSNTTAEKVDQTIIKLLKWMTANGWKSTCNLTPYYFKSTGRGLMTKKLIKNDDILVKIPGSLLITIKAVYDSSFGWVFSRGKTFTTQQVLSSFLVFEKHQELKSFWFSYISSLPSEIYSPVFCPVDFVNIMPQELREQVISLKSNIVGQYEEVRNSLSIQDICKHCGTLLVDIYTIDEFMWAWFIVNSRAVYISPDRNTDHSISLSDSNCLALAPYLDMLNHSDVVQVQAFINDSDDSYQIKTMVPFKRNDQVFIHYGAHSNMKLLLDYGFILPKNKNDVIKLNCDDVFKTIINIFPHKQSSSKQKYNFLKSHDLLSNTCCSYDGLSWELKILIFVLLSPEHMETKTIQRKVFSSDFSIEEEKDISIIGKALLEKKLVLFRHELFVITKYFDSLRDEFTRECYKLIIKMYENYIFVLDNVIETFSQCISV</sequence>
<dbReference type="Gene3D" id="3.90.1410.10">
    <property type="entry name" value="set domain protein methyltransferase, domain 1"/>
    <property type="match status" value="1"/>
</dbReference>
<dbReference type="PANTHER" id="PTHR13271">
    <property type="entry name" value="UNCHARACTERIZED PUTATIVE METHYLTRANSFERASE"/>
    <property type="match status" value="1"/>
</dbReference>
<evidence type="ECO:0000259" key="1">
    <source>
        <dbReference type="PROSITE" id="PS50280"/>
    </source>
</evidence>
<protein>
    <recommendedName>
        <fullName evidence="1">SET domain-containing protein</fullName>
    </recommendedName>
</protein>